<gene>
    <name evidence="1" type="ORF">SDC9_200516</name>
</gene>
<name>A0A645J073_9ZZZZ</name>
<protein>
    <submittedName>
        <fullName evidence="1">Uncharacterized protein</fullName>
    </submittedName>
</protein>
<proteinExistence type="predicted"/>
<accession>A0A645J073</accession>
<organism evidence="1">
    <name type="scientific">bioreactor metagenome</name>
    <dbReference type="NCBI Taxonomy" id="1076179"/>
    <lineage>
        <taxon>unclassified sequences</taxon>
        <taxon>metagenomes</taxon>
        <taxon>ecological metagenomes</taxon>
    </lineage>
</organism>
<sequence length="47" mass="5326">MKVPVNKVLFTLDERHFLTIVAATRGKGVLLMSTNRMLQSKKDPKVN</sequence>
<reference evidence="1" key="1">
    <citation type="submission" date="2019-08" db="EMBL/GenBank/DDBJ databases">
        <authorList>
            <person name="Kucharzyk K."/>
            <person name="Murdoch R.W."/>
            <person name="Higgins S."/>
            <person name="Loffler F."/>
        </authorList>
    </citation>
    <scope>NUCLEOTIDE SEQUENCE</scope>
</reference>
<dbReference type="EMBL" id="VSSQ01119363">
    <property type="protein sequence ID" value="MPN52853.1"/>
    <property type="molecule type" value="Genomic_DNA"/>
</dbReference>
<evidence type="ECO:0000313" key="1">
    <source>
        <dbReference type="EMBL" id="MPN52853.1"/>
    </source>
</evidence>
<comment type="caution">
    <text evidence="1">The sequence shown here is derived from an EMBL/GenBank/DDBJ whole genome shotgun (WGS) entry which is preliminary data.</text>
</comment>
<dbReference type="AlphaFoldDB" id="A0A645J073"/>